<dbReference type="AlphaFoldDB" id="A0A2A2AIJ7"/>
<accession>A0A2A2AIJ7</accession>
<evidence type="ECO:0000256" key="3">
    <source>
        <dbReference type="ARBA" id="ARBA00022475"/>
    </source>
</evidence>
<protein>
    <recommendedName>
        <fullName evidence="12">ABC transporter permease</fullName>
    </recommendedName>
</protein>
<proteinExistence type="inferred from homology"/>
<organism evidence="10 11">
    <name type="scientific">Vandammella animalimorsus</name>
    <dbReference type="NCBI Taxonomy" id="2029117"/>
    <lineage>
        <taxon>Bacteria</taxon>
        <taxon>Pseudomonadati</taxon>
        <taxon>Pseudomonadota</taxon>
        <taxon>Betaproteobacteria</taxon>
        <taxon>Burkholderiales</taxon>
        <taxon>Comamonadaceae</taxon>
        <taxon>Vandammella</taxon>
    </lineage>
</organism>
<gene>
    <name evidence="10" type="ORF">CK625_04605</name>
</gene>
<feature type="transmembrane region" description="Helical" evidence="7">
    <location>
        <begin position="382"/>
        <end position="400"/>
    </location>
</feature>
<evidence type="ECO:0000256" key="5">
    <source>
        <dbReference type="ARBA" id="ARBA00022989"/>
    </source>
</evidence>
<evidence type="ECO:0000259" key="8">
    <source>
        <dbReference type="Pfam" id="PF02687"/>
    </source>
</evidence>
<evidence type="ECO:0000313" key="10">
    <source>
        <dbReference type="EMBL" id="PAT37574.1"/>
    </source>
</evidence>
<comment type="caution">
    <text evidence="10">The sequence shown here is derived from an EMBL/GenBank/DDBJ whole genome shotgun (WGS) entry which is preliminary data.</text>
</comment>
<dbReference type="Pfam" id="PF02687">
    <property type="entry name" value="FtsX"/>
    <property type="match status" value="1"/>
</dbReference>
<keyword evidence="11" id="KW-1185">Reference proteome</keyword>
<keyword evidence="6 7" id="KW-0472">Membrane</keyword>
<dbReference type="Pfam" id="PF12704">
    <property type="entry name" value="MacB_PCD"/>
    <property type="match status" value="1"/>
</dbReference>
<dbReference type="GO" id="GO:0044874">
    <property type="term" value="P:lipoprotein localization to outer membrane"/>
    <property type="evidence" value="ECO:0007669"/>
    <property type="project" value="TreeGrafter"/>
</dbReference>
<name>A0A2A2AIJ7_9BURK</name>
<dbReference type="PANTHER" id="PTHR30489:SF0">
    <property type="entry name" value="LIPOPROTEIN-RELEASING SYSTEM TRANSMEMBRANE PROTEIN LOLE"/>
    <property type="match status" value="1"/>
</dbReference>
<evidence type="ECO:0000256" key="4">
    <source>
        <dbReference type="ARBA" id="ARBA00022692"/>
    </source>
</evidence>
<dbReference type="PANTHER" id="PTHR30489">
    <property type="entry name" value="LIPOPROTEIN-RELEASING SYSTEM TRANSMEMBRANE PROTEIN LOLE"/>
    <property type="match status" value="1"/>
</dbReference>
<comment type="similarity">
    <text evidence="2">Belongs to the ABC-4 integral membrane protein family. LolC/E subfamily.</text>
</comment>
<keyword evidence="5 7" id="KW-1133">Transmembrane helix</keyword>
<evidence type="ECO:0000256" key="6">
    <source>
        <dbReference type="ARBA" id="ARBA00023136"/>
    </source>
</evidence>
<reference evidence="10 11" key="1">
    <citation type="submission" date="2017-08" db="EMBL/GenBank/DDBJ databases">
        <title>WGS of Clinical strains of the CDC Group NO-1 linked to zoonotic infections in humans.</title>
        <authorList>
            <person name="Bernier A.-M."/>
            <person name="Bernard K."/>
        </authorList>
    </citation>
    <scope>NUCLEOTIDE SEQUENCE [LARGE SCALE GENOMIC DNA]</scope>
    <source>
        <strain evidence="10 11">NML00-0135</strain>
    </source>
</reference>
<keyword evidence="3" id="KW-1003">Cell membrane</keyword>
<feature type="transmembrane region" description="Helical" evidence="7">
    <location>
        <begin position="38"/>
        <end position="58"/>
    </location>
</feature>
<feature type="domain" description="ABC3 transporter permease C-terminal" evidence="8">
    <location>
        <begin position="293"/>
        <end position="410"/>
    </location>
</feature>
<dbReference type="GO" id="GO:0098797">
    <property type="term" value="C:plasma membrane protein complex"/>
    <property type="evidence" value="ECO:0007669"/>
    <property type="project" value="TreeGrafter"/>
</dbReference>
<evidence type="ECO:0000256" key="7">
    <source>
        <dbReference type="SAM" id="Phobius"/>
    </source>
</evidence>
<dbReference type="InterPro" id="IPR051447">
    <property type="entry name" value="Lipoprotein-release_system"/>
</dbReference>
<feature type="transmembrane region" description="Helical" evidence="7">
    <location>
        <begin position="293"/>
        <end position="315"/>
    </location>
</feature>
<feature type="domain" description="MacB-like periplasmic core" evidence="9">
    <location>
        <begin position="37"/>
        <end position="250"/>
    </location>
</feature>
<dbReference type="EMBL" id="NSJB01000002">
    <property type="protein sequence ID" value="PAT37574.1"/>
    <property type="molecule type" value="Genomic_DNA"/>
</dbReference>
<evidence type="ECO:0000313" key="11">
    <source>
        <dbReference type="Proteomes" id="UP000218054"/>
    </source>
</evidence>
<dbReference type="RefSeq" id="WP_095539142.1">
    <property type="nucleotide sequence ID" value="NZ_NSJB01000002.1"/>
</dbReference>
<evidence type="ECO:0000259" key="9">
    <source>
        <dbReference type="Pfam" id="PF12704"/>
    </source>
</evidence>
<sequence length="416" mass="44522">MSRSPAAATPPQWPYRQRLPFVWMVALRFLREGRVQTALVLAGITIGVAVVVFLAELIGELQRSTVARVLGNQAHIVMRPLEERNVRASAGDAAAIIEPRPQRLRAIDQWQSMLALAEQMQGVRAVSALVSGPAFAVRGRASKSVAVLGMQPQRYLNIVKMHEFMVQGRFALSGNQTIIGTDLAQDLGASVGDRIFLRTAEGRSETLQIVGLFDIGARDLNRRWVFTTMTLAQNLLDLAGGASTIEIAVHELFAAKHIAQRLAARSGLQAESWMDTNAQLLKALRSQAASNRVISSFTVLVVALGIASVLVVSAVQKQKEIGILRAMGAAQRQIQAIFLLQGGLLGLAGSALGLLLALALLLGLGRLAPESIFADVRLGLPTVAATVAGAVLIGLAGAWWPARRASRLEPVQAIKT</sequence>
<dbReference type="Proteomes" id="UP000218054">
    <property type="component" value="Unassembled WGS sequence"/>
</dbReference>
<dbReference type="InterPro" id="IPR025857">
    <property type="entry name" value="MacB_PCD"/>
</dbReference>
<comment type="subcellular location">
    <subcellularLocation>
        <location evidence="1">Cell membrane</location>
        <topology evidence="1">Multi-pass membrane protein</topology>
    </subcellularLocation>
</comment>
<evidence type="ECO:0008006" key="12">
    <source>
        <dbReference type="Google" id="ProtNLM"/>
    </source>
</evidence>
<evidence type="ECO:0000256" key="1">
    <source>
        <dbReference type="ARBA" id="ARBA00004651"/>
    </source>
</evidence>
<feature type="transmembrane region" description="Helical" evidence="7">
    <location>
        <begin position="336"/>
        <end position="362"/>
    </location>
</feature>
<dbReference type="InterPro" id="IPR003838">
    <property type="entry name" value="ABC3_permease_C"/>
</dbReference>
<evidence type="ECO:0000256" key="2">
    <source>
        <dbReference type="ARBA" id="ARBA00005236"/>
    </source>
</evidence>
<keyword evidence="4 7" id="KW-0812">Transmembrane</keyword>